<dbReference type="NCBIfam" id="NF037979">
    <property type="entry name" value="Na_transp"/>
    <property type="match status" value="1"/>
</dbReference>
<dbReference type="HOGENOM" id="CLU_006855_3_4_7"/>
<accession>A0A076FCM0</accession>
<comment type="subcellular location">
    <subcellularLocation>
        <location evidence="1">Membrane</location>
        <topology evidence="1">Multi-pass membrane protein</topology>
    </subcellularLocation>
</comment>
<dbReference type="AlphaFoldDB" id="A0A076FCM0"/>
<feature type="transmembrane region" description="Helical" evidence="6">
    <location>
        <begin position="169"/>
        <end position="193"/>
    </location>
</feature>
<feature type="transmembrane region" description="Helical" evidence="6">
    <location>
        <begin position="213"/>
        <end position="237"/>
    </location>
</feature>
<keyword evidence="3 6" id="KW-0812">Transmembrane</keyword>
<protein>
    <submittedName>
        <fullName evidence="7">Na+-dependent transporter, SNF family</fullName>
    </submittedName>
</protein>
<feature type="transmembrane region" description="Helical" evidence="6">
    <location>
        <begin position="138"/>
        <end position="157"/>
    </location>
</feature>
<keyword evidence="8" id="KW-1185">Reference proteome</keyword>
<dbReference type="InterPro" id="IPR000175">
    <property type="entry name" value="Na/ntran_symport"/>
</dbReference>
<dbReference type="InterPro" id="IPR047218">
    <property type="entry name" value="YocR/YhdH-like"/>
</dbReference>
<evidence type="ECO:0000313" key="8">
    <source>
        <dbReference type="Proteomes" id="UP000028486"/>
    </source>
</evidence>
<dbReference type="PROSITE" id="PS50267">
    <property type="entry name" value="NA_NEUROTRAN_SYMP_3"/>
    <property type="match status" value="1"/>
</dbReference>
<dbReference type="eggNOG" id="COG0733">
    <property type="taxonomic scope" value="Bacteria"/>
</dbReference>
<dbReference type="GO" id="GO:0016020">
    <property type="term" value="C:membrane"/>
    <property type="evidence" value="ECO:0007669"/>
    <property type="project" value="UniProtKB-SubCell"/>
</dbReference>
<dbReference type="Pfam" id="PF00209">
    <property type="entry name" value="SNF"/>
    <property type="match status" value="2"/>
</dbReference>
<evidence type="ECO:0000256" key="4">
    <source>
        <dbReference type="ARBA" id="ARBA00022989"/>
    </source>
</evidence>
<feature type="transmembrane region" description="Helical" evidence="6">
    <location>
        <begin position="86"/>
        <end position="109"/>
    </location>
</feature>
<keyword evidence="2" id="KW-0813">Transport</keyword>
<feature type="transmembrane region" description="Helical" evidence="6">
    <location>
        <begin position="249"/>
        <end position="273"/>
    </location>
</feature>
<proteinExistence type="predicted"/>
<dbReference type="CDD" id="cd10336">
    <property type="entry name" value="SLC6sbd_Tyt1-Like"/>
    <property type="match status" value="1"/>
</dbReference>
<evidence type="ECO:0000256" key="3">
    <source>
        <dbReference type="ARBA" id="ARBA00022692"/>
    </source>
</evidence>
<dbReference type="Proteomes" id="UP000028486">
    <property type="component" value="Chromosome"/>
</dbReference>
<organism evidence="7 8">
    <name type="scientific">Campylobacter iguaniorum</name>
    <dbReference type="NCBI Taxonomy" id="1244531"/>
    <lineage>
        <taxon>Bacteria</taxon>
        <taxon>Pseudomonadati</taxon>
        <taxon>Campylobacterota</taxon>
        <taxon>Epsilonproteobacteria</taxon>
        <taxon>Campylobacterales</taxon>
        <taxon>Campylobacteraceae</taxon>
        <taxon>Campylobacter</taxon>
    </lineage>
</organism>
<name>A0A076FCM0_9BACT</name>
<dbReference type="OrthoDB" id="9762833at2"/>
<feature type="transmembrane region" description="Helical" evidence="6">
    <location>
        <begin position="342"/>
        <end position="364"/>
    </location>
</feature>
<gene>
    <name evidence="7" type="ORF">CIG1485E_1316</name>
</gene>
<feature type="transmembrane region" description="Helical" evidence="6">
    <location>
        <begin position="40"/>
        <end position="65"/>
    </location>
</feature>
<evidence type="ECO:0000256" key="1">
    <source>
        <dbReference type="ARBA" id="ARBA00004141"/>
    </source>
</evidence>
<dbReference type="RefSeq" id="WP_038454806.1">
    <property type="nucleotide sequence ID" value="NZ_CP009043.1"/>
</dbReference>
<reference evidence="8" key="1">
    <citation type="journal article" date="2014" name="Genome Announc.">
        <title>Complete Genome Sequence of Campylobacter iguaniorum Strain 1485ET, Isolated from a Bearded Dragon (Pogona vitticeps).</title>
        <authorList>
            <person name="Gilbert M.J."/>
            <person name="Miller W.G."/>
            <person name="Yee E."/>
            <person name="Kik M."/>
            <person name="Wagenaar J.A."/>
            <person name="Duim B."/>
        </authorList>
    </citation>
    <scope>NUCLEOTIDE SEQUENCE [LARGE SCALE GENOMIC DNA]</scope>
    <source>
        <strain evidence="8">1485E</strain>
    </source>
</reference>
<dbReference type="PANTHER" id="PTHR42948:SF1">
    <property type="entry name" value="TRANSPORTER"/>
    <property type="match status" value="1"/>
</dbReference>
<dbReference type="PANTHER" id="PTHR42948">
    <property type="entry name" value="TRANSPORTER"/>
    <property type="match status" value="1"/>
</dbReference>
<evidence type="ECO:0000256" key="2">
    <source>
        <dbReference type="ARBA" id="ARBA00022448"/>
    </source>
</evidence>
<evidence type="ECO:0000313" key="7">
    <source>
        <dbReference type="EMBL" id="AII15147.1"/>
    </source>
</evidence>
<feature type="transmembrane region" description="Helical" evidence="6">
    <location>
        <begin position="293"/>
        <end position="321"/>
    </location>
</feature>
<sequence length="458" mass="49646">MTEKFTKIGFVLAMAGSAVGLGNAWKFPTMVGNNGGSAFILLYILLTLGIAVVAFLAELAIGRLGETDIVGSMHKLAPKHKKQWSIAGFFMIGAVLIASFYMIVIGWILKYIYLSFGSLPADTASAGAAFGNLVTNDFVSVLVCFSIVFAIVFYVVSKGIKSGIERLNLWMMPSLFVLLVLLLLYAMFASGRFVEALEFIFIPDFSKLLNPALILQALGLAFFSMSMGVGTVTTYAASLPDGTNLIKSTFSIVFINILIGIMMGLVVFSFIPIVDGQPASEGAGLIFVSLASLFAQMGLVGNVLAVAFFVSLLFAGITSAVSMIEPFALYLINKFNFTRKGAIACIGVFVYMLGLFCILSYYGATSEAFSLSQSVFGTQKPVPFFDVLDFATSNIIMPLGALTFSIFVGWIIKKDGLYILFSGFMSKVWFEIWYFALRFIIPIAIIAIGAYQLYDKLS</sequence>
<dbReference type="KEGG" id="caj:CIG1485E_1316"/>
<keyword evidence="5 6" id="KW-0472">Membrane</keyword>
<dbReference type="PRINTS" id="PR00176">
    <property type="entry name" value="NANEUSMPORT"/>
</dbReference>
<feature type="transmembrane region" description="Helical" evidence="6">
    <location>
        <begin position="395"/>
        <end position="412"/>
    </location>
</feature>
<dbReference type="EMBL" id="CP009043">
    <property type="protein sequence ID" value="AII15147.1"/>
    <property type="molecule type" value="Genomic_DNA"/>
</dbReference>
<evidence type="ECO:0000256" key="6">
    <source>
        <dbReference type="SAM" id="Phobius"/>
    </source>
</evidence>
<keyword evidence="4 6" id="KW-1133">Transmembrane helix</keyword>
<dbReference type="SUPFAM" id="SSF161070">
    <property type="entry name" value="SNF-like"/>
    <property type="match status" value="1"/>
</dbReference>
<evidence type="ECO:0000256" key="5">
    <source>
        <dbReference type="ARBA" id="ARBA00023136"/>
    </source>
</evidence>
<dbReference type="STRING" id="1244531.CIG2463D_1449"/>
<feature type="transmembrane region" description="Helical" evidence="6">
    <location>
        <begin position="432"/>
        <end position="454"/>
    </location>
</feature>
<dbReference type="InterPro" id="IPR037272">
    <property type="entry name" value="SNS_sf"/>
</dbReference>